<accession>C4LC71</accession>
<keyword evidence="2 4" id="KW-0808">Transferase</keyword>
<dbReference type="KEGG" id="tau:Tola_0922"/>
<dbReference type="Proteomes" id="UP000009073">
    <property type="component" value="Chromosome"/>
</dbReference>
<dbReference type="PANTHER" id="PTHR12215">
    <property type="entry name" value="PHOSPHOPANTETHEINE TRANSFERASE"/>
    <property type="match status" value="1"/>
</dbReference>
<dbReference type="InterPro" id="IPR050559">
    <property type="entry name" value="P-Pant_transferase_sf"/>
</dbReference>
<evidence type="ECO:0000313" key="4">
    <source>
        <dbReference type="EMBL" id="ACQ92550.1"/>
    </source>
</evidence>
<gene>
    <name evidence="4" type="ordered locus">Tola_0922</name>
</gene>
<dbReference type="GO" id="GO:0005829">
    <property type="term" value="C:cytosol"/>
    <property type="evidence" value="ECO:0007669"/>
    <property type="project" value="TreeGrafter"/>
</dbReference>
<dbReference type="AlphaFoldDB" id="C4LC71"/>
<dbReference type="PANTHER" id="PTHR12215:SF10">
    <property type="entry name" value="L-AMINOADIPATE-SEMIALDEHYDE DEHYDROGENASE-PHOSPHOPANTETHEINYL TRANSFERASE"/>
    <property type="match status" value="1"/>
</dbReference>
<dbReference type="GO" id="GO:0008897">
    <property type="term" value="F:holo-[acyl-carrier-protein] synthase activity"/>
    <property type="evidence" value="ECO:0007669"/>
    <property type="project" value="InterPro"/>
</dbReference>
<protein>
    <submittedName>
        <fullName evidence="4">4'-phosphopantetheinyl transferase</fullName>
    </submittedName>
</protein>
<dbReference type="STRING" id="595494.Tola_0922"/>
<dbReference type="RefSeq" id="WP_012729149.1">
    <property type="nucleotide sequence ID" value="NC_012691.1"/>
</dbReference>
<evidence type="ECO:0000259" key="3">
    <source>
        <dbReference type="Pfam" id="PF01648"/>
    </source>
</evidence>
<evidence type="ECO:0000256" key="2">
    <source>
        <dbReference type="ARBA" id="ARBA00022679"/>
    </source>
</evidence>
<evidence type="ECO:0000256" key="1">
    <source>
        <dbReference type="ARBA" id="ARBA00010990"/>
    </source>
</evidence>
<name>C4LC71_TOLAT</name>
<dbReference type="SUPFAM" id="SSF56214">
    <property type="entry name" value="4'-phosphopantetheinyl transferase"/>
    <property type="match status" value="2"/>
</dbReference>
<dbReference type="GO" id="GO:0019878">
    <property type="term" value="P:lysine biosynthetic process via aminoadipic acid"/>
    <property type="evidence" value="ECO:0007669"/>
    <property type="project" value="TreeGrafter"/>
</dbReference>
<sequence length="232" mass="26266">MLCNMNMPDMTFPASWLSEAESARLHAISRPEHAHFYLQSRGLLRTVLGHLTGQLPEKVTFAALPHGKPQLVGNNLQFNLSHNQHWLAIAIAKSPVGIDIEFSENTRQRAWLAVAGRFFTKEEFRYLGALPEEDLRAAFFRFWTQKEAILKAHGAGLNAGLHKLDLLSALHSLDQQIYYSEYSNPIPQLHCAISTQNVIKTPVAYYILNEQLEIQPLMPPYISHLCLKPNSL</sequence>
<reference evidence="4 5" key="2">
    <citation type="journal article" date="2011" name="Stand. Genomic Sci.">
        <title>Complete genome sequence of Tolumonas auensis type strain (TA 4).</title>
        <authorList>
            <person name="Chertkov O."/>
            <person name="Copeland A."/>
            <person name="Lucas S."/>
            <person name="Lapidus A."/>
            <person name="Berry K.W."/>
            <person name="Detter J.C."/>
            <person name="Del Rio T.G."/>
            <person name="Hammon N."/>
            <person name="Dalin E."/>
            <person name="Tice H."/>
            <person name="Pitluck S."/>
            <person name="Richardson P."/>
            <person name="Bruce D."/>
            <person name="Goodwin L."/>
            <person name="Han C."/>
            <person name="Tapia R."/>
            <person name="Saunders E."/>
            <person name="Schmutz J."/>
            <person name="Brettin T."/>
            <person name="Larimer F."/>
            <person name="Land M."/>
            <person name="Hauser L."/>
            <person name="Spring S."/>
            <person name="Rohde M."/>
            <person name="Kyrpides N.C."/>
            <person name="Ivanova N."/>
            <person name="Goker M."/>
            <person name="Beller H.R."/>
            <person name="Klenk H.P."/>
            <person name="Woyke T."/>
        </authorList>
    </citation>
    <scope>NUCLEOTIDE SEQUENCE [LARGE SCALE GENOMIC DNA]</scope>
    <source>
        <strain evidence="5">DSM 9187 / TA4</strain>
    </source>
</reference>
<dbReference type="InterPro" id="IPR037143">
    <property type="entry name" value="4-PPantetheinyl_Trfase_dom_sf"/>
</dbReference>
<comment type="similarity">
    <text evidence="1">Belongs to the P-Pant transferase superfamily. Gsp/Sfp/HetI/AcpT family.</text>
</comment>
<dbReference type="InterPro" id="IPR008278">
    <property type="entry name" value="4-PPantetheinyl_Trfase_dom"/>
</dbReference>
<dbReference type="HOGENOM" id="CLU_057011_4_4_6"/>
<reference evidence="5" key="1">
    <citation type="submission" date="2009-05" db="EMBL/GenBank/DDBJ databases">
        <title>Complete sequence of Tolumonas auensis DSM 9187.</title>
        <authorList>
            <consortium name="US DOE Joint Genome Institute"/>
            <person name="Lucas S."/>
            <person name="Copeland A."/>
            <person name="Lapidus A."/>
            <person name="Glavina del Rio T."/>
            <person name="Tice H."/>
            <person name="Bruce D."/>
            <person name="Goodwin L."/>
            <person name="Pitluck S."/>
            <person name="Chertkov O."/>
            <person name="Brettin T."/>
            <person name="Detter J.C."/>
            <person name="Han C."/>
            <person name="Larimer F."/>
            <person name="Land M."/>
            <person name="Hauser L."/>
            <person name="Kyrpides N."/>
            <person name="Mikhailova N."/>
            <person name="Spring S."/>
            <person name="Beller H."/>
        </authorList>
    </citation>
    <scope>NUCLEOTIDE SEQUENCE [LARGE SCALE GENOMIC DNA]</scope>
    <source>
        <strain evidence="5">DSM 9187 / TA4</strain>
    </source>
</reference>
<dbReference type="EMBL" id="CP001616">
    <property type="protein sequence ID" value="ACQ92550.1"/>
    <property type="molecule type" value="Genomic_DNA"/>
</dbReference>
<dbReference type="Pfam" id="PF01648">
    <property type="entry name" value="ACPS"/>
    <property type="match status" value="1"/>
</dbReference>
<organism evidence="4 5">
    <name type="scientific">Tolumonas auensis (strain DSM 9187 / NBRC 110442 / TA 4)</name>
    <dbReference type="NCBI Taxonomy" id="595494"/>
    <lineage>
        <taxon>Bacteria</taxon>
        <taxon>Pseudomonadati</taxon>
        <taxon>Pseudomonadota</taxon>
        <taxon>Gammaproteobacteria</taxon>
        <taxon>Aeromonadales</taxon>
        <taxon>Aeromonadaceae</taxon>
        <taxon>Tolumonas</taxon>
    </lineage>
</organism>
<dbReference type="eggNOG" id="COG2091">
    <property type="taxonomic scope" value="Bacteria"/>
</dbReference>
<proteinExistence type="inferred from homology"/>
<evidence type="ECO:0000313" key="5">
    <source>
        <dbReference type="Proteomes" id="UP000009073"/>
    </source>
</evidence>
<feature type="domain" description="4'-phosphopantetheinyl transferase" evidence="3">
    <location>
        <begin position="95"/>
        <end position="168"/>
    </location>
</feature>
<dbReference type="GO" id="GO:0000287">
    <property type="term" value="F:magnesium ion binding"/>
    <property type="evidence" value="ECO:0007669"/>
    <property type="project" value="InterPro"/>
</dbReference>
<keyword evidence="5" id="KW-1185">Reference proteome</keyword>
<dbReference type="Gene3D" id="3.90.470.20">
    <property type="entry name" value="4'-phosphopantetheinyl transferase domain"/>
    <property type="match status" value="1"/>
</dbReference>